<evidence type="ECO:0000313" key="2">
    <source>
        <dbReference type="EMBL" id="MBF4692416.1"/>
    </source>
</evidence>
<dbReference type="RefSeq" id="WP_194700647.1">
    <property type="nucleotide sequence ID" value="NZ_JADKNH010000002.1"/>
</dbReference>
<name>A0ABR9ZR08_9FIRM</name>
<feature type="domain" description="Metallo-beta-lactamase" evidence="1">
    <location>
        <begin position="19"/>
        <end position="221"/>
    </location>
</feature>
<reference evidence="2 3" key="1">
    <citation type="submission" date="2020-11" db="EMBL/GenBank/DDBJ databases">
        <title>Fusibacter basophilias sp. nov.</title>
        <authorList>
            <person name="Qiu D."/>
        </authorList>
    </citation>
    <scope>NUCLEOTIDE SEQUENCE [LARGE SCALE GENOMIC DNA]</scope>
    <source>
        <strain evidence="2 3">Q10-2</strain>
    </source>
</reference>
<dbReference type="Pfam" id="PF00753">
    <property type="entry name" value="Lactamase_B"/>
    <property type="match status" value="1"/>
</dbReference>
<accession>A0ABR9ZR08</accession>
<dbReference type="SMART" id="SM00849">
    <property type="entry name" value="Lactamase_B"/>
    <property type="match status" value="1"/>
</dbReference>
<protein>
    <submittedName>
        <fullName evidence="2">MBL fold metallo-hydrolase</fullName>
    </submittedName>
</protein>
<dbReference type="EMBL" id="JADKNH010000002">
    <property type="protein sequence ID" value="MBF4692416.1"/>
    <property type="molecule type" value="Genomic_DNA"/>
</dbReference>
<dbReference type="PANTHER" id="PTHR42951">
    <property type="entry name" value="METALLO-BETA-LACTAMASE DOMAIN-CONTAINING"/>
    <property type="match status" value="1"/>
</dbReference>
<dbReference type="CDD" id="cd07721">
    <property type="entry name" value="yflN-like_MBL-fold"/>
    <property type="match status" value="1"/>
</dbReference>
<dbReference type="Proteomes" id="UP000614200">
    <property type="component" value="Unassembled WGS sequence"/>
</dbReference>
<evidence type="ECO:0000259" key="1">
    <source>
        <dbReference type="SMART" id="SM00849"/>
    </source>
</evidence>
<proteinExistence type="predicted"/>
<dbReference type="PANTHER" id="PTHR42951:SF15">
    <property type="entry name" value="METALLO-BETA-LACTAMASE SUPERFAMILY PROTEIN"/>
    <property type="match status" value="1"/>
</dbReference>
<gene>
    <name evidence="2" type="ORF">ISU02_04775</name>
</gene>
<evidence type="ECO:0000313" key="3">
    <source>
        <dbReference type="Proteomes" id="UP000614200"/>
    </source>
</evidence>
<dbReference type="InterPro" id="IPR001279">
    <property type="entry name" value="Metallo-B-lactamas"/>
</dbReference>
<dbReference type="InterPro" id="IPR036866">
    <property type="entry name" value="RibonucZ/Hydroxyglut_hydro"/>
</dbReference>
<comment type="caution">
    <text evidence="2">The sequence shown here is derived from an EMBL/GenBank/DDBJ whole genome shotgun (WGS) entry which is preliminary data.</text>
</comment>
<keyword evidence="3" id="KW-1185">Reference proteome</keyword>
<dbReference type="InterPro" id="IPR050855">
    <property type="entry name" value="NDM-1-like"/>
</dbReference>
<organism evidence="2 3">
    <name type="scientific">Fusibacter ferrireducens</name>
    <dbReference type="NCBI Taxonomy" id="2785058"/>
    <lineage>
        <taxon>Bacteria</taxon>
        <taxon>Bacillati</taxon>
        <taxon>Bacillota</taxon>
        <taxon>Clostridia</taxon>
        <taxon>Eubacteriales</taxon>
        <taxon>Eubacteriales Family XII. Incertae Sedis</taxon>
        <taxon>Fusibacter</taxon>
    </lineage>
</organism>
<dbReference type="SUPFAM" id="SSF56281">
    <property type="entry name" value="Metallo-hydrolase/oxidoreductase"/>
    <property type="match status" value="1"/>
</dbReference>
<dbReference type="Gene3D" id="3.60.15.10">
    <property type="entry name" value="Ribonuclease Z/Hydroxyacylglutathione hydrolase-like"/>
    <property type="match status" value="1"/>
</dbReference>
<sequence length="226" mass="24851">MEKLIILDLKFKFGEIEDVIHPVVVKGDDSMILIDCGYTGFLEKLEAEMNLKGLKCDDLTHVLITHQDHDHMGALAELKAKYPHILVVASEKEAPYISGELKSLRLTQAEEMQAYLPEEQKAFGEAFCDILRAVKPVAVDHKVKEGDHVAGCTIIETSGHTPGHISVYVQNLKTIITGDAIALENGKPVIANPQFTLDLKEAEASLNKILAREADQVICYHGGIIA</sequence>